<sequence>MNFKTCFAVLLAAAIATSVPANAQQVCRVQACGSPHSDSTVRISDRCKGRSGDFDECCSTSCRFGNPC</sequence>
<evidence type="ECO:0000259" key="2">
    <source>
        <dbReference type="Pfam" id="PF09461"/>
    </source>
</evidence>
<evidence type="ECO:0000313" key="3">
    <source>
        <dbReference type="EMBL" id="OWY95656.1"/>
    </source>
</evidence>
<dbReference type="EMBL" id="NBNE01012647">
    <property type="protein sequence ID" value="OWY95656.1"/>
    <property type="molecule type" value="Genomic_DNA"/>
</dbReference>
<keyword evidence="4" id="KW-1185">Reference proteome</keyword>
<keyword evidence="1" id="KW-0732">Signal</keyword>
<feature type="signal peptide" evidence="1">
    <location>
        <begin position="1"/>
        <end position="23"/>
    </location>
</feature>
<proteinExistence type="predicted"/>
<feature type="domain" description="Phytotoxin PcF" evidence="2">
    <location>
        <begin position="24"/>
        <end position="63"/>
    </location>
</feature>
<feature type="chain" id="PRO_5012850098" evidence="1">
    <location>
        <begin position="24"/>
        <end position="68"/>
    </location>
</feature>
<dbReference type="AlphaFoldDB" id="A0A225USX4"/>
<evidence type="ECO:0000256" key="1">
    <source>
        <dbReference type="SAM" id="SignalP"/>
    </source>
</evidence>
<dbReference type="InterPro" id="IPR018570">
    <property type="entry name" value="Phytotoxin_PcF"/>
</dbReference>
<accession>A0A225USX4</accession>
<gene>
    <name evidence="3" type="ORF">PHMEG_00034280</name>
</gene>
<dbReference type="Proteomes" id="UP000198211">
    <property type="component" value="Unassembled WGS sequence"/>
</dbReference>
<comment type="caution">
    <text evidence="3">The sequence shown here is derived from an EMBL/GenBank/DDBJ whole genome shotgun (WGS) entry which is preliminary data.</text>
</comment>
<organism evidence="3 4">
    <name type="scientific">Phytophthora megakarya</name>
    <dbReference type="NCBI Taxonomy" id="4795"/>
    <lineage>
        <taxon>Eukaryota</taxon>
        <taxon>Sar</taxon>
        <taxon>Stramenopiles</taxon>
        <taxon>Oomycota</taxon>
        <taxon>Peronosporomycetes</taxon>
        <taxon>Peronosporales</taxon>
        <taxon>Peronosporaceae</taxon>
        <taxon>Phytophthora</taxon>
    </lineage>
</organism>
<name>A0A225USX4_9STRA</name>
<reference evidence="4" key="1">
    <citation type="submission" date="2017-03" db="EMBL/GenBank/DDBJ databases">
        <title>Phytopthora megakarya and P. palmivora, two closely related causual agents of cacao black pod achieved similar genome size and gene model numbers by different mechanisms.</title>
        <authorList>
            <person name="Ali S."/>
            <person name="Shao J."/>
            <person name="Larry D.J."/>
            <person name="Kronmiller B."/>
            <person name="Shen D."/>
            <person name="Strem M.D."/>
            <person name="Melnick R.L."/>
            <person name="Guiltinan M.J."/>
            <person name="Tyler B.M."/>
            <person name="Meinhardt L.W."/>
            <person name="Bailey B.A."/>
        </authorList>
    </citation>
    <scope>NUCLEOTIDE SEQUENCE [LARGE SCALE GENOMIC DNA]</scope>
    <source>
        <strain evidence="4">zdho120</strain>
    </source>
</reference>
<dbReference type="Pfam" id="PF09461">
    <property type="entry name" value="PcF"/>
    <property type="match status" value="1"/>
</dbReference>
<protein>
    <submittedName>
        <fullName evidence="3">PcF and SCR74-like cys-rich secreted peptide</fullName>
    </submittedName>
</protein>
<evidence type="ECO:0000313" key="4">
    <source>
        <dbReference type="Proteomes" id="UP000198211"/>
    </source>
</evidence>